<proteinExistence type="predicted"/>
<dbReference type="Pfam" id="PF19086">
    <property type="entry name" value="Terpene_syn_C_2"/>
    <property type="match status" value="1"/>
</dbReference>
<name>A0A226DX49_FOLCA</name>
<dbReference type="EMBL" id="LNIX01000010">
    <property type="protein sequence ID" value="OXA49598.1"/>
    <property type="molecule type" value="Genomic_DNA"/>
</dbReference>
<keyword evidence="2" id="KW-1185">Reference proteome</keyword>
<gene>
    <name evidence="1" type="ORF">Fcan01_15469</name>
</gene>
<dbReference type="Gene3D" id="1.10.600.10">
    <property type="entry name" value="Farnesyl Diphosphate Synthase"/>
    <property type="match status" value="1"/>
</dbReference>
<dbReference type="SUPFAM" id="SSF48576">
    <property type="entry name" value="Terpenoid synthases"/>
    <property type="match status" value="1"/>
</dbReference>
<evidence type="ECO:0000313" key="2">
    <source>
        <dbReference type="Proteomes" id="UP000198287"/>
    </source>
</evidence>
<comment type="caution">
    <text evidence="1">The sequence shown here is derived from an EMBL/GenBank/DDBJ whole genome shotgun (WGS) entry which is preliminary data.</text>
</comment>
<accession>A0A226DX49</accession>
<organism evidence="1 2">
    <name type="scientific">Folsomia candida</name>
    <name type="common">Springtail</name>
    <dbReference type="NCBI Taxonomy" id="158441"/>
    <lineage>
        <taxon>Eukaryota</taxon>
        <taxon>Metazoa</taxon>
        <taxon>Ecdysozoa</taxon>
        <taxon>Arthropoda</taxon>
        <taxon>Hexapoda</taxon>
        <taxon>Collembola</taxon>
        <taxon>Entomobryomorpha</taxon>
        <taxon>Isotomoidea</taxon>
        <taxon>Isotomidae</taxon>
        <taxon>Proisotominae</taxon>
        <taxon>Folsomia</taxon>
    </lineage>
</organism>
<sequence>MCHAMRDALNALQRLGGREECLKLYEYYMFRLYFAESLRHSRVYTVNPAASAYFMGEQFGMTAVIALFAFAEGISLPDKFRIHPLFTRYQEMANVLAVVQNDLVGLERDLVNGELNNIIYQMKAGKGLYEVVAREMKLYEQNVEELLVLRAEIMAQFKDDENVVKYLALTDATLFGQLKMMDKVERNSMKGRLDFVMGEEE</sequence>
<evidence type="ECO:0000313" key="1">
    <source>
        <dbReference type="EMBL" id="OXA49598.1"/>
    </source>
</evidence>
<dbReference type="InterPro" id="IPR008949">
    <property type="entry name" value="Isoprenoid_synthase_dom_sf"/>
</dbReference>
<dbReference type="Proteomes" id="UP000198287">
    <property type="component" value="Unassembled WGS sequence"/>
</dbReference>
<protein>
    <submittedName>
        <fullName evidence="1">Germacrene A synthase</fullName>
    </submittedName>
</protein>
<dbReference type="AlphaFoldDB" id="A0A226DX49"/>
<reference evidence="1 2" key="1">
    <citation type="submission" date="2015-12" db="EMBL/GenBank/DDBJ databases">
        <title>The genome of Folsomia candida.</title>
        <authorList>
            <person name="Faddeeva A."/>
            <person name="Derks M.F."/>
            <person name="Anvar Y."/>
            <person name="Smit S."/>
            <person name="Van Straalen N."/>
            <person name="Roelofs D."/>
        </authorList>
    </citation>
    <scope>NUCLEOTIDE SEQUENCE [LARGE SCALE GENOMIC DNA]</scope>
    <source>
        <strain evidence="1 2">VU population</strain>
        <tissue evidence="1">Whole body</tissue>
    </source>
</reference>
<dbReference type="OrthoDB" id="1731983at2759"/>